<name>A0A0F8YRW4_9ZZZZ</name>
<sequence>KAKEVFLGSVSNYIVHKSKLPVLVVK</sequence>
<dbReference type="InterPro" id="IPR006016">
    <property type="entry name" value="UspA"/>
</dbReference>
<reference evidence="2" key="1">
    <citation type="journal article" date="2015" name="Nature">
        <title>Complex archaea that bridge the gap between prokaryotes and eukaryotes.</title>
        <authorList>
            <person name="Spang A."/>
            <person name="Saw J.H."/>
            <person name="Jorgensen S.L."/>
            <person name="Zaremba-Niedzwiedzka K."/>
            <person name="Martijn J."/>
            <person name="Lind A.E."/>
            <person name="van Eijk R."/>
            <person name="Schleper C."/>
            <person name="Guy L."/>
            <person name="Ettema T.J."/>
        </authorList>
    </citation>
    <scope>NUCLEOTIDE SEQUENCE</scope>
</reference>
<protein>
    <recommendedName>
        <fullName evidence="1">UspA domain-containing protein</fullName>
    </recommendedName>
</protein>
<dbReference type="EMBL" id="LAZR01051895">
    <property type="protein sequence ID" value="KKK84168.1"/>
    <property type="molecule type" value="Genomic_DNA"/>
</dbReference>
<dbReference type="InterPro" id="IPR014729">
    <property type="entry name" value="Rossmann-like_a/b/a_fold"/>
</dbReference>
<accession>A0A0F8YRW4</accession>
<proteinExistence type="predicted"/>
<evidence type="ECO:0000259" key="1">
    <source>
        <dbReference type="Pfam" id="PF00582"/>
    </source>
</evidence>
<comment type="caution">
    <text evidence="2">The sequence shown here is derived from an EMBL/GenBank/DDBJ whole genome shotgun (WGS) entry which is preliminary data.</text>
</comment>
<gene>
    <name evidence="2" type="ORF">LCGC14_2786090</name>
</gene>
<feature type="domain" description="UspA" evidence="1">
    <location>
        <begin position="3"/>
        <end position="26"/>
    </location>
</feature>
<feature type="non-terminal residue" evidence="2">
    <location>
        <position position="1"/>
    </location>
</feature>
<organism evidence="2">
    <name type="scientific">marine sediment metagenome</name>
    <dbReference type="NCBI Taxonomy" id="412755"/>
    <lineage>
        <taxon>unclassified sequences</taxon>
        <taxon>metagenomes</taxon>
        <taxon>ecological metagenomes</taxon>
    </lineage>
</organism>
<evidence type="ECO:0000313" key="2">
    <source>
        <dbReference type="EMBL" id="KKK84168.1"/>
    </source>
</evidence>
<dbReference type="Gene3D" id="3.40.50.620">
    <property type="entry name" value="HUPs"/>
    <property type="match status" value="1"/>
</dbReference>
<dbReference type="AlphaFoldDB" id="A0A0F8YRW4"/>
<dbReference type="SUPFAM" id="SSF52402">
    <property type="entry name" value="Adenine nucleotide alpha hydrolases-like"/>
    <property type="match status" value="1"/>
</dbReference>
<dbReference type="Pfam" id="PF00582">
    <property type="entry name" value="Usp"/>
    <property type="match status" value="1"/>
</dbReference>